<dbReference type="SUPFAM" id="SSF52540">
    <property type="entry name" value="P-loop containing nucleoside triphosphate hydrolases"/>
    <property type="match status" value="1"/>
</dbReference>
<dbReference type="STRING" id="1192034.CAP_2567"/>
<accession>A0A017TJA8</accession>
<dbReference type="PANTHER" id="PTHR37816">
    <property type="entry name" value="YALI0E33011P"/>
    <property type="match status" value="1"/>
</dbReference>
<reference evidence="1 2" key="1">
    <citation type="submission" date="2013-05" db="EMBL/GenBank/DDBJ databases">
        <title>Genome assembly of Chondromyces apiculatus DSM 436.</title>
        <authorList>
            <person name="Sharma G."/>
            <person name="Khatri I."/>
            <person name="Kaur C."/>
            <person name="Mayilraj S."/>
            <person name="Subramanian S."/>
        </authorList>
    </citation>
    <scope>NUCLEOTIDE SEQUENCE [LARGE SCALE GENOMIC DNA]</scope>
    <source>
        <strain evidence="1 2">DSM 436</strain>
    </source>
</reference>
<dbReference type="Gene3D" id="3.40.50.300">
    <property type="entry name" value="P-loop containing nucleotide triphosphate hydrolases"/>
    <property type="match status" value="1"/>
</dbReference>
<sequence>MERPRSASRLPFQRVAVLGSPGSGKSTLSEGWGRITGLPVLHLDLLVFKPGWIFATMEEIAPVLDARVQEDGWIIEGYTEEAQRRRILAAAERIVLLETPFEICIERAVQRMEEQKKAPNRFTQEDCSYEDIMDKHLEFIAHYQETLHPGILRMIDEEFSATPRVVLDGRLSVEALCAIVKSLR</sequence>
<dbReference type="InterPro" id="IPR027417">
    <property type="entry name" value="P-loop_NTPase"/>
</dbReference>
<dbReference type="InterPro" id="IPR052922">
    <property type="entry name" value="Cytidylate_Kinase-2"/>
</dbReference>
<dbReference type="EMBL" id="ASRX01000002">
    <property type="protein sequence ID" value="EYF08706.1"/>
    <property type="molecule type" value="Genomic_DNA"/>
</dbReference>
<gene>
    <name evidence="1" type="ORF">CAP_2567</name>
</gene>
<organism evidence="1 2">
    <name type="scientific">Chondromyces apiculatus DSM 436</name>
    <dbReference type="NCBI Taxonomy" id="1192034"/>
    <lineage>
        <taxon>Bacteria</taxon>
        <taxon>Pseudomonadati</taxon>
        <taxon>Myxococcota</taxon>
        <taxon>Polyangia</taxon>
        <taxon>Polyangiales</taxon>
        <taxon>Polyangiaceae</taxon>
        <taxon>Chondromyces</taxon>
    </lineage>
</organism>
<protein>
    <submittedName>
        <fullName evidence="1">DNA topology modulation protein</fullName>
    </submittedName>
</protein>
<dbReference type="AlphaFoldDB" id="A0A017TJA8"/>
<dbReference type="PANTHER" id="PTHR37816:SF1">
    <property type="entry name" value="TOXIN"/>
    <property type="match status" value="1"/>
</dbReference>
<evidence type="ECO:0000313" key="1">
    <source>
        <dbReference type="EMBL" id="EYF08706.1"/>
    </source>
</evidence>
<proteinExistence type="predicted"/>
<dbReference type="Proteomes" id="UP000019678">
    <property type="component" value="Unassembled WGS sequence"/>
</dbReference>
<comment type="caution">
    <text evidence="1">The sequence shown here is derived from an EMBL/GenBank/DDBJ whole genome shotgun (WGS) entry which is preliminary data.</text>
</comment>
<keyword evidence="2" id="KW-1185">Reference proteome</keyword>
<evidence type="ECO:0000313" key="2">
    <source>
        <dbReference type="Proteomes" id="UP000019678"/>
    </source>
</evidence>
<dbReference type="eggNOG" id="COG0563">
    <property type="taxonomic scope" value="Bacteria"/>
</dbReference>
<name>A0A017TJA8_9BACT</name>